<dbReference type="Proteomes" id="UP001346869">
    <property type="component" value="Unassembled WGS sequence"/>
</dbReference>
<organism evidence="2 3">
    <name type="scientific">Eleginops maclovinus</name>
    <name type="common">Patagonian blennie</name>
    <name type="synonym">Eleginus maclovinus</name>
    <dbReference type="NCBI Taxonomy" id="56733"/>
    <lineage>
        <taxon>Eukaryota</taxon>
        <taxon>Metazoa</taxon>
        <taxon>Chordata</taxon>
        <taxon>Craniata</taxon>
        <taxon>Vertebrata</taxon>
        <taxon>Euteleostomi</taxon>
        <taxon>Actinopterygii</taxon>
        <taxon>Neopterygii</taxon>
        <taxon>Teleostei</taxon>
        <taxon>Neoteleostei</taxon>
        <taxon>Acanthomorphata</taxon>
        <taxon>Eupercaria</taxon>
        <taxon>Perciformes</taxon>
        <taxon>Notothenioidei</taxon>
        <taxon>Eleginopidae</taxon>
        <taxon>Eleginops</taxon>
    </lineage>
</organism>
<evidence type="ECO:0000313" key="2">
    <source>
        <dbReference type="EMBL" id="KAK5856991.1"/>
    </source>
</evidence>
<protein>
    <submittedName>
        <fullName evidence="2">Uncharacterized protein</fullName>
    </submittedName>
</protein>
<keyword evidence="3" id="KW-1185">Reference proteome</keyword>
<proteinExistence type="predicted"/>
<comment type="caution">
    <text evidence="2">The sequence shown here is derived from an EMBL/GenBank/DDBJ whole genome shotgun (WGS) entry which is preliminary data.</text>
</comment>
<name>A0AAN8ABX4_ELEMC</name>
<gene>
    <name evidence="2" type="ORF">PBY51_010264</name>
</gene>
<evidence type="ECO:0000256" key="1">
    <source>
        <dbReference type="SAM" id="MobiDB-lite"/>
    </source>
</evidence>
<accession>A0AAN8ABX4</accession>
<sequence>MVDHSDSLTAAKHSGAATSGKCSSHLVCVSASRTATESDGVPQRRDEQRRGAGTFRGQGEETGNVPH</sequence>
<reference evidence="2 3" key="1">
    <citation type="journal article" date="2023" name="Genes (Basel)">
        <title>Chromosome-Level Genome Assembly and Circadian Gene Repertoire of the Patagonia Blennie Eleginops maclovinus-The Closest Ancestral Proxy of Antarctic Cryonotothenioids.</title>
        <authorList>
            <person name="Cheng C.C."/>
            <person name="Rivera-Colon A.G."/>
            <person name="Minhas B.F."/>
            <person name="Wilson L."/>
            <person name="Rayamajhi N."/>
            <person name="Vargas-Chacoff L."/>
            <person name="Catchen J.M."/>
        </authorList>
    </citation>
    <scope>NUCLEOTIDE SEQUENCE [LARGE SCALE GENOMIC DNA]</scope>
    <source>
        <strain evidence="2">JMC-PN-2008</strain>
    </source>
</reference>
<dbReference type="AlphaFoldDB" id="A0AAN8ABX4"/>
<dbReference type="EMBL" id="JAUZQC010000016">
    <property type="protein sequence ID" value="KAK5856991.1"/>
    <property type="molecule type" value="Genomic_DNA"/>
</dbReference>
<reference evidence="2 3" key="2">
    <citation type="journal article" date="2023" name="Mol. Biol. Evol.">
        <title>Genomics of Secondarily Temperate Adaptation in the Only Non-Antarctic Icefish.</title>
        <authorList>
            <person name="Rivera-Colon A.G."/>
            <person name="Rayamajhi N."/>
            <person name="Minhas B.F."/>
            <person name="Madrigal G."/>
            <person name="Bilyk K.T."/>
            <person name="Yoon V."/>
            <person name="Hune M."/>
            <person name="Gregory S."/>
            <person name="Cheng C.H.C."/>
            <person name="Catchen J.M."/>
        </authorList>
    </citation>
    <scope>NUCLEOTIDE SEQUENCE [LARGE SCALE GENOMIC DNA]</scope>
    <source>
        <strain evidence="2">JMC-PN-2008</strain>
    </source>
</reference>
<feature type="region of interest" description="Disordered" evidence="1">
    <location>
        <begin position="1"/>
        <end position="67"/>
    </location>
</feature>
<evidence type="ECO:0000313" key="3">
    <source>
        <dbReference type="Proteomes" id="UP001346869"/>
    </source>
</evidence>